<protein>
    <submittedName>
        <fullName evidence="2">Uncharacterized protein AlNc14C29G2762</fullName>
    </submittedName>
</protein>
<organism evidence="2">
    <name type="scientific">Albugo laibachii Nc14</name>
    <dbReference type="NCBI Taxonomy" id="890382"/>
    <lineage>
        <taxon>Eukaryota</taxon>
        <taxon>Sar</taxon>
        <taxon>Stramenopiles</taxon>
        <taxon>Oomycota</taxon>
        <taxon>Peronosporomycetes</taxon>
        <taxon>Albuginales</taxon>
        <taxon>Albuginaceae</taxon>
        <taxon>Albugo</taxon>
    </lineage>
</organism>
<evidence type="ECO:0000313" key="2">
    <source>
        <dbReference type="EMBL" id="CCA17046.1"/>
    </source>
</evidence>
<evidence type="ECO:0000259" key="1">
    <source>
        <dbReference type="Pfam" id="PF07727"/>
    </source>
</evidence>
<accession>F0W7E6</accession>
<proteinExistence type="predicted"/>
<sequence>MYSAQIFKKSLGERGKAALIIGKSDEMKGCRVYIPKDRIVMVTQHVRNGETLNDNQNCQLSRFLKGIVDQEELDDMGETRKRDQDIFDQKKSARLVACGNEQLFGVDYTLTFAAVMELSTVKVILVLSRRWNLPARHGDVLNAYFKAEKEPQLDVYMKDPKGMKIEMKRYGNLEQAIALEIKDEDELTIVGVYVDDLLVTGKSRDAVDKFFKEMSALEIKDLGVVNKFLGIRILLNDEVGYVLDQEVSIDLLLKEYGLETANGLRAPIVQEFNDCNSQEPEYLPVTASNGNASVKDFQSLGDSTNAQAYYGRLEVGEACFKIESWSDADFAADKSDRKSVLGCVVMIDGAVVLSSCKKHTGVSLSTMKAEFIAASQAGRELLGLRPLF</sequence>
<feature type="domain" description="Reverse transcriptase Ty1/copia-type" evidence="1">
    <location>
        <begin position="184"/>
        <end position="269"/>
    </location>
</feature>
<reference evidence="2" key="2">
    <citation type="submission" date="2011-02" db="EMBL/GenBank/DDBJ databases">
        <authorList>
            <person name="MacLean D."/>
        </authorList>
    </citation>
    <scope>NUCLEOTIDE SEQUENCE</scope>
</reference>
<dbReference type="EMBL" id="FR824074">
    <property type="protein sequence ID" value="CCA17046.1"/>
    <property type="molecule type" value="Genomic_DNA"/>
</dbReference>
<dbReference type="Pfam" id="PF07727">
    <property type="entry name" value="RVT_2"/>
    <property type="match status" value="2"/>
</dbReference>
<name>F0W7E6_9STRA</name>
<dbReference type="CDD" id="cd09272">
    <property type="entry name" value="RNase_HI_RT_Ty1"/>
    <property type="match status" value="1"/>
</dbReference>
<gene>
    <name evidence="2" type="primary">AlNc14C29G2762</name>
    <name evidence="2" type="ORF">ALNC14_031890</name>
</gene>
<dbReference type="AlphaFoldDB" id="F0W7E6"/>
<feature type="domain" description="Reverse transcriptase Ty1/copia-type" evidence="1">
    <location>
        <begin position="81"/>
        <end position="167"/>
    </location>
</feature>
<reference evidence="2" key="1">
    <citation type="journal article" date="2011" name="PLoS Biol.">
        <title>Gene gain and loss during evolution of obligate parasitism in the white rust pathogen of Arabidopsis thaliana.</title>
        <authorList>
            <person name="Kemen E."/>
            <person name="Gardiner A."/>
            <person name="Schultz-Larsen T."/>
            <person name="Kemen A.C."/>
            <person name="Balmuth A.L."/>
            <person name="Robert-Seilaniantz A."/>
            <person name="Bailey K."/>
            <person name="Holub E."/>
            <person name="Studholme D.J."/>
            <person name="Maclean D."/>
            <person name="Jones J.D."/>
        </authorList>
    </citation>
    <scope>NUCLEOTIDE SEQUENCE</scope>
</reference>
<dbReference type="HOGENOM" id="CLU_001650_21_3_1"/>
<dbReference type="InterPro" id="IPR013103">
    <property type="entry name" value="RVT_2"/>
</dbReference>